<dbReference type="EMBL" id="CP029190">
    <property type="protein sequence ID" value="QES51638.1"/>
    <property type="molecule type" value="Genomic_DNA"/>
</dbReference>
<feature type="transmembrane region" description="Helical" evidence="1">
    <location>
        <begin position="39"/>
        <end position="58"/>
    </location>
</feature>
<evidence type="ECO:0000313" key="2">
    <source>
        <dbReference type="EMBL" id="QES51638.1"/>
    </source>
</evidence>
<reference evidence="2 3" key="1">
    <citation type="submission" date="2018-05" db="EMBL/GenBank/DDBJ databases">
        <title>Streptomyces venezuelae.</title>
        <authorList>
            <person name="Kim W."/>
            <person name="Lee N."/>
            <person name="Cho B.-K."/>
        </authorList>
    </citation>
    <scope>NUCLEOTIDE SEQUENCE [LARGE SCALE GENOMIC DNA]</scope>
    <source>
        <strain evidence="2 3">ATCC 21782</strain>
    </source>
</reference>
<feature type="transmembrane region" description="Helical" evidence="1">
    <location>
        <begin position="70"/>
        <end position="88"/>
    </location>
</feature>
<evidence type="ECO:0000313" key="3">
    <source>
        <dbReference type="Proteomes" id="UP000325211"/>
    </source>
</evidence>
<organism evidence="2 3">
    <name type="scientific">Streptomyces venezuelae</name>
    <dbReference type="NCBI Taxonomy" id="54571"/>
    <lineage>
        <taxon>Bacteria</taxon>
        <taxon>Bacillati</taxon>
        <taxon>Actinomycetota</taxon>
        <taxon>Actinomycetes</taxon>
        <taxon>Kitasatosporales</taxon>
        <taxon>Streptomycetaceae</taxon>
        <taxon>Streptomyces</taxon>
    </lineage>
</organism>
<sequence>MLVESRAARQVAVVFYGLTLIGGAGPAVAAVLLVPLPGLLAAGLGLLAGAAGTLGLTARFATVGRELQTLLASVGLVWAATAGLVFTAW</sequence>
<name>A0A5P2DC05_STRVZ</name>
<proteinExistence type="predicted"/>
<evidence type="ECO:0000256" key="1">
    <source>
        <dbReference type="SAM" id="Phobius"/>
    </source>
</evidence>
<dbReference type="AlphaFoldDB" id="A0A5P2DC05"/>
<gene>
    <name evidence="2" type="ORF">DEJ50_31090</name>
</gene>
<dbReference type="RefSeq" id="WP_150211383.1">
    <property type="nucleotide sequence ID" value="NZ_CP029190.1"/>
</dbReference>
<protein>
    <submittedName>
        <fullName evidence="2">Uncharacterized protein</fullName>
    </submittedName>
</protein>
<keyword evidence="1" id="KW-1133">Transmembrane helix</keyword>
<accession>A0A5P2DC05</accession>
<feature type="transmembrane region" description="Helical" evidence="1">
    <location>
        <begin position="12"/>
        <end position="33"/>
    </location>
</feature>
<keyword evidence="1" id="KW-0472">Membrane</keyword>
<keyword evidence="1" id="KW-0812">Transmembrane</keyword>
<dbReference type="Proteomes" id="UP000325211">
    <property type="component" value="Chromosome"/>
</dbReference>